<dbReference type="KEGG" id="psl:Psta_1688"/>
<dbReference type="Gene3D" id="3.30.830.10">
    <property type="entry name" value="Metalloenzyme, LuxS/M16 peptidase-like"/>
    <property type="match status" value="2"/>
</dbReference>
<dbReference type="SUPFAM" id="SSF63411">
    <property type="entry name" value="LuxS/MPP-like metallohydrolase"/>
    <property type="match status" value="2"/>
</dbReference>
<dbReference type="Proteomes" id="UP000001887">
    <property type="component" value="Chromosome"/>
</dbReference>
<dbReference type="eggNOG" id="COG0612">
    <property type="taxonomic scope" value="Bacteria"/>
</dbReference>
<gene>
    <name evidence="3" type="ordered locus">Psta_1688</name>
</gene>
<evidence type="ECO:0000259" key="2">
    <source>
        <dbReference type="Pfam" id="PF05193"/>
    </source>
</evidence>
<protein>
    <submittedName>
        <fullName evidence="3">Peptidase M16 domain protein</fullName>
    </submittedName>
</protein>
<keyword evidence="4" id="KW-1185">Reference proteome</keyword>
<evidence type="ECO:0000259" key="1">
    <source>
        <dbReference type="Pfam" id="PF00675"/>
    </source>
</evidence>
<dbReference type="PANTHER" id="PTHR11851:SF219">
    <property type="entry name" value="HYPOTHETICAL ZINC PROTEASE"/>
    <property type="match status" value="1"/>
</dbReference>
<evidence type="ECO:0000313" key="3">
    <source>
        <dbReference type="EMBL" id="ADB16363.1"/>
    </source>
</evidence>
<feature type="domain" description="Peptidase M16 C-terminal" evidence="2">
    <location>
        <begin position="169"/>
        <end position="338"/>
    </location>
</feature>
<name>D2QYE9_PIRSD</name>
<dbReference type="Pfam" id="PF00675">
    <property type="entry name" value="Peptidase_M16"/>
    <property type="match status" value="1"/>
</dbReference>
<dbReference type="HOGENOM" id="CLU_009902_3_3_0"/>
<dbReference type="GO" id="GO:0046872">
    <property type="term" value="F:metal ion binding"/>
    <property type="evidence" value="ECO:0007669"/>
    <property type="project" value="InterPro"/>
</dbReference>
<dbReference type="AlphaFoldDB" id="D2QYE9"/>
<dbReference type="STRING" id="530564.Psta_1688"/>
<dbReference type="InterPro" id="IPR050361">
    <property type="entry name" value="MPP/UQCRC_Complex"/>
</dbReference>
<dbReference type="EMBL" id="CP001848">
    <property type="protein sequence ID" value="ADB16363.1"/>
    <property type="molecule type" value="Genomic_DNA"/>
</dbReference>
<dbReference type="InterPro" id="IPR011765">
    <property type="entry name" value="Pept_M16_N"/>
</dbReference>
<accession>D2QYE9</accession>
<dbReference type="InterPro" id="IPR007863">
    <property type="entry name" value="Peptidase_M16_C"/>
</dbReference>
<dbReference type="PANTHER" id="PTHR11851">
    <property type="entry name" value="METALLOPROTEASE"/>
    <property type="match status" value="1"/>
</dbReference>
<evidence type="ECO:0000313" key="4">
    <source>
        <dbReference type="Proteomes" id="UP000001887"/>
    </source>
</evidence>
<organism evidence="3 4">
    <name type="scientific">Pirellula staleyi (strain ATCC 27377 / DSM 6068 / ICPB 4128)</name>
    <name type="common">Pirella staleyi</name>
    <dbReference type="NCBI Taxonomy" id="530564"/>
    <lineage>
        <taxon>Bacteria</taxon>
        <taxon>Pseudomonadati</taxon>
        <taxon>Planctomycetota</taxon>
        <taxon>Planctomycetia</taxon>
        <taxon>Pirellulales</taxon>
        <taxon>Pirellulaceae</taxon>
        <taxon>Pirellula</taxon>
    </lineage>
</organism>
<proteinExistence type="predicted"/>
<sequence length="411" mass="45183">MSQQIHSHRFPCGLTLVAEEMNWLESAAFALLLPGGVVRETSSQGGLASLTTEMVQRGAGSRDSRQLVADLENLGAETSASVSIAHTSLGGAMPAESLMPVLSIYADIARRPIIPADQLEDARNACLQEVRSVEDDLAQKSMQKLRMQHYGSPWGRSSQGTLESVASHSIDDVQNFYATNFKPEKGILTVAGKFDWEALKDQVANLFGDWGGESNAPDTQVTGEMGYTHIQAESSQTHIAVAFEALPYSHQDYFQLRGAIGALSDGMSSRLFSEVREKRGLCYTVYASVHSLRDRGSVIAYSGTTAERAQETLDVLVAELLRLHDGVEEIEIQQLKRRFKRSMIMQQESSTSRAGSIAYDWYHLARVRTIKELSQIVDSLSSETVNRYLAASRPQRFTIVTVGPKPLTPPV</sequence>
<dbReference type="InterPro" id="IPR011249">
    <property type="entry name" value="Metalloenz_LuxS/M16"/>
</dbReference>
<dbReference type="Pfam" id="PF05193">
    <property type="entry name" value="Peptidase_M16_C"/>
    <property type="match status" value="1"/>
</dbReference>
<reference evidence="3 4" key="1">
    <citation type="journal article" date="2009" name="Stand. Genomic Sci.">
        <title>Complete genome sequence of Pirellula staleyi type strain (ATCC 27377).</title>
        <authorList>
            <person name="Clum A."/>
            <person name="Tindall B.J."/>
            <person name="Sikorski J."/>
            <person name="Ivanova N."/>
            <person name="Mavrommatis K."/>
            <person name="Lucas S."/>
            <person name="Glavina del Rio T."/>
            <person name="Nolan M."/>
            <person name="Chen F."/>
            <person name="Tice H."/>
            <person name="Pitluck S."/>
            <person name="Cheng J.F."/>
            <person name="Chertkov O."/>
            <person name="Brettin T."/>
            <person name="Han C."/>
            <person name="Detter J.C."/>
            <person name="Kuske C."/>
            <person name="Bruce D."/>
            <person name="Goodwin L."/>
            <person name="Ovchinikova G."/>
            <person name="Pati A."/>
            <person name="Mikhailova N."/>
            <person name="Chen A."/>
            <person name="Palaniappan K."/>
            <person name="Land M."/>
            <person name="Hauser L."/>
            <person name="Chang Y.J."/>
            <person name="Jeffries C.D."/>
            <person name="Chain P."/>
            <person name="Rohde M."/>
            <person name="Goker M."/>
            <person name="Bristow J."/>
            <person name="Eisen J.A."/>
            <person name="Markowitz V."/>
            <person name="Hugenholtz P."/>
            <person name="Kyrpides N.C."/>
            <person name="Klenk H.P."/>
            <person name="Lapidus A."/>
        </authorList>
    </citation>
    <scope>NUCLEOTIDE SEQUENCE [LARGE SCALE GENOMIC DNA]</scope>
    <source>
        <strain evidence="4">ATCC 27377 / DSM 6068 / ICPB 4128</strain>
    </source>
</reference>
<feature type="domain" description="Peptidase M16 N-terminal" evidence="1">
    <location>
        <begin position="25"/>
        <end position="147"/>
    </location>
</feature>